<dbReference type="Pfam" id="PF13279">
    <property type="entry name" value="4HBT_2"/>
    <property type="match status" value="1"/>
</dbReference>
<reference evidence="1" key="1">
    <citation type="submission" date="2014-07" db="EMBL/GenBank/DDBJ databases">
        <authorList>
            <person name="Urmite Genomes Urmite Genomes"/>
        </authorList>
    </citation>
    <scope>NUCLEOTIDE SEQUENCE</scope>
    <source>
        <strain evidence="1">13S34_air</strain>
    </source>
</reference>
<gene>
    <name evidence="1" type="ORF">BN1050_00241</name>
</gene>
<dbReference type="PANTHER" id="PTHR31793">
    <property type="entry name" value="4-HYDROXYBENZOYL-COA THIOESTERASE FAMILY MEMBER"/>
    <property type="match status" value="1"/>
</dbReference>
<accession>A0A078LWZ6</accession>
<dbReference type="AlphaFoldDB" id="A0A078LWZ6"/>
<dbReference type="InterPro" id="IPR029069">
    <property type="entry name" value="HotDog_dom_sf"/>
</dbReference>
<dbReference type="HOGENOM" id="CLU_101141_2_2_9"/>
<sequence>MRVNYIEDLTKWAEAFTFYSEVRVRFSETDLFGHMNNTVPFAYFEQARIDLFEHYGILMPDLSKKEAERVPIVADLQCDFLRQVFFNEKLKIYVKLAHIGNSSVDIHYMAKNEAGHICFVGRGNIVQITYATGKSAAFTEAEREAMKKI</sequence>
<dbReference type="CDD" id="cd00586">
    <property type="entry name" value="4HBT"/>
    <property type="match status" value="1"/>
</dbReference>
<name>A0A078LWZ6_9BACL</name>
<dbReference type="EMBL" id="LN483073">
    <property type="protein sequence ID" value="CDZ99683.1"/>
    <property type="molecule type" value="Genomic_DNA"/>
</dbReference>
<proteinExistence type="predicted"/>
<dbReference type="Gene3D" id="3.10.129.10">
    <property type="entry name" value="Hotdog Thioesterase"/>
    <property type="match status" value="1"/>
</dbReference>
<organism evidence="1">
    <name type="scientific">Metalysinibacillus saudimassiliensis</name>
    <dbReference type="NCBI Taxonomy" id="1461583"/>
    <lineage>
        <taxon>Bacteria</taxon>
        <taxon>Bacillati</taxon>
        <taxon>Bacillota</taxon>
        <taxon>Bacilli</taxon>
        <taxon>Bacillales</taxon>
        <taxon>Caryophanaceae</taxon>
        <taxon>Metalysinibacillus</taxon>
    </lineage>
</organism>
<evidence type="ECO:0000313" key="1">
    <source>
        <dbReference type="EMBL" id="CDZ99683.1"/>
    </source>
</evidence>
<protein>
    <submittedName>
        <fullName evidence="1">Thioesterase superfamily protein</fullName>
    </submittedName>
</protein>
<dbReference type="InterPro" id="IPR050563">
    <property type="entry name" value="4-hydroxybenzoyl-CoA_TE"/>
</dbReference>
<dbReference type="SUPFAM" id="SSF54637">
    <property type="entry name" value="Thioesterase/thiol ester dehydrase-isomerase"/>
    <property type="match status" value="1"/>
</dbReference>
<dbReference type="PATRIC" id="fig|1461583.4.peg.214"/>
<dbReference type="GO" id="GO:0047617">
    <property type="term" value="F:fatty acyl-CoA hydrolase activity"/>
    <property type="evidence" value="ECO:0007669"/>
    <property type="project" value="TreeGrafter"/>
</dbReference>
<dbReference type="PANTHER" id="PTHR31793:SF24">
    <property type="entry name" value="LONG-CHAIN ACYL-COA THIOESTERASE FADM"/>
    <property type="match status" value="1"/>
</dbReference>